<feature type="transmembrane region" description="Helical" evidence="1">
    <location>
        <begin position="52"/>
        <end position="74"/>
    </location>
</feature>
<dbReference type="EMBL" id="JABFCX010000003">
    <property type="protein sequence ID" value="NNU17056.1"/>
    <property type="molecule type" value="Genomic_DNA"/>
</dbReference>
<comment type="caution">
    <text evidence="2">The sequence shown here is derived from an EMBL/GenBank/DDBJ whole genome shotgun (WGS) entry which is preliminary data.</text>
</comment>
<organism evidence="2 3">
    <name type="scientific">Parvularcula mediterranea</name>
    <dbReference type="NCBI Taxonomy" id="2732508"/>
    <lineage>
        <taxon>Bacteria</taxon>
        <taxon>Pseudomonadati</taxon>
        <taxon>Pseudomonadota</taxon>
        <taxon>Alphaproteobacteria</taxon>
        <taxon>Parvularculales</taxon>
        <taxon>Parvularculaceae</taxon>
        <taxon>Parvularcula</taxon>
    </lineage>
</organism>
<feature type="transmembrane region" description="Helical" evidence="1">
    <location>
        <begin position="12"/>
        <end position="32"/>
    </location>
</feature>
<feature type="transmembrane region" description="Helical" evidence="1">
    <location>
        <begin position="86"/>
        <end position="106"/>
    </location>
</feature>
<accession>A0A7Y3RMZ0</accession>
<name>A0A7Y3RMZ0_9PROT</name>
<reference evidence="2 3" key="1">
    <citation type="submission" date="2020-05" db="EMBL/GenBank/DDBJ databases">
        <title>Parvularcula mediterraneae sp. nov., isolated from polypropylene straw from shallow seawater of the seashore of Laganas in Zakynthos island, Greece.</title>
        <authorList>
            <person name="Szabo I."/>
            <person name="Al-Omari J."/>
            <person name="Rado J."/>
            <person name="Szerdahelyi G.S."/>
        </authorList>
    </citation>
    <scope>NUCLEOTIDE SEQUENCE [LARGE SCALE GENOMIC DNA]</scope>
    <source>
        <strain evidence="2 3">ZS-1/3</strain>
    </source>
</reference>
<evidence type="ECO:0000313" key="3">
    <source>
        <dbReference type="Proteomes" id="UP000536835"/>
    </source>
</evidence>
<dbReference type="RefSeq" id="WP_173200105.1">
    <property type="nucleotide sequence ID" value="NZ_JABFCX010000003.1"/>
</dbReference>
<protein>
    <submittedName>
        <fullName evidence="2">Uncharacterized protein</fullName>
    </submittedName>
</protein>
<keyword evidence="1" id="KW-0472">Membrane</keyword>
<feature type="transmembrane region" description="Helical" evidence="1">
    <location>
        <begin position="118"/>
        <end position="143"/>
    </location>
</feature>
<keyword evidence="3" id="KW-1185">Reference proteome</keyword>
<gene>
    <name evidence="2" type="ORF">HK107_12060</name>
</gene>
<keyword evidence="1" id="KW-1133">Transmembrane helix</keyword>
<sequence length="152" mass="17011">MKERFTRLFARPEMAVVIFAFLLNFIWEFWQLPYYANAPNMPHWEGTKMCTLATFGDAGIALAAFLAASFVAGTRDWLRDGAEKKTIATFIAVGLAITVSAEWVLADLLGQWSYAEGAPTIFGIGLTPFLQWLVVPIFVILLARPYLRGMQT</sequence>
<proteinExistence type="predicted"/>
<keyword evidence="1" id="KW-0812">Transmembrane</keyword>
<dbReference type="AlphaFoldDB" id="A0A7Y3RMZ0"/>
<dbReference type="Proteomes" id="UP000536835">
    <property type="component" value="Unassembled WGS sequence"/>
</dbReference>
<evidence type="ECO:0000256" key="1">
    <source>
        <dbReference type="SAM" id="Phobius"/>
    </source>
</evidence>
<evidence type="ECO:0000313" key="2">
    <source>
        <dbReference type="EMBL" id="NNU17056.1"/>
    </source>
</evidence>